<evidence type="ECO:0000313" key="2">
    <source>
        <dbReference type="EMBL" id="MFC0525178.1"/>
    </source>
</evidence>
<dbReference type="EMBL" id="JBHLTP010000013">
    <property type="protein sequence ID" value="MFC0525178.1"/>
    <property type="molecule type" value="Genomic_DNA"/>
</dbReference>
<organism evidence="2 3">
    <name type="scientific">Pontibacillus salicampi</name>
    <dbReference type="NCBI Taxonomy" id="1449801"/>
    <lineage>
        <taxon>Bacteria</taxon>
        <taxon>Bacillati</taxon>
        <taxon>Bacillota</taxon>
        <taxon>Bacilli</taxon>
        <taxon>Bacillales</taxon>
        <taxon>Bacillaceae</taxon>
        <taxon>Pontibacillus</taxon>
    </lineage>
</organism>
<feature type="transmembrane region" description="Helical" evidence="1">
    <location>
        <begin position="64"/>
        <end position="82"/>
    </location>
</feature>
<accession>A0ABV6LSE0</accession>
<gene>
    <name evidence="2" type="ORF">ACFFGV_16475</name>
</gene>
<name>A0ABV6LSE0_9BACI</name>
<protein>
    <submittedName>
        <fullName evidence="2">Uncharacterized protein</fullName>
    </submittedName>
</protein>
<dbReference type="Proteomes" id="UP001589836">
    <property type="component" value="Unassembled WGS sequence"/>
</dbReference>
<proteinExistence type="predicted"/>
<dbReference type="RefSeq" id="WP_377350115.1">
    <property type="nucleotide sequence ID" value="NZ_JBHLTP010000013.1"/>
</dbReference>
<comment type="caution">
    <text evidence="2">The sequence shown here is derived from an EMBL/GenBank/DDBJ whole genome shotgun (WGS) entry which is preliminary data.</text>
</comment>
<sequence length="83" mass="9667">MQHPSQKFNQFQLIMLLVAFIFGILFFIRPGFSFFLLFLVYALAGSFVFEGLAHQSRNHMPPFIIQMIRAGLLVIFGTILFFY</sequence>
<reference evidence="2 3" key="1">
    <citation type="submission" date="2024-09" db="EMBL/GenBank/DDBJ databases">
        <authorList>
            <person name="Sun Q."/>
            <person name="Mori K."/>
        </authorList>
    </citation>
    <scope>NUCLEOTIDE SEQUENCE [LARGE SCALE GENOMIC DNA]</scope>
    <source>
        <strain evidence="2 3">NCAIM B.02529</strain>
    </source>
</reference>
<keyword evidence="1" id="KW-0472">Membrane</keyword>
<keyword evidence="3" id="KW-1185">Reference proteome</keyword>
<keyword evidence="1" id="KW-0812">Transmembrane</keyword>
<evidence type="ECO:0000256" key="1">
    <source>
        <dbReference type="SAM" id="Phobius"/>
    </source>
</evidence>
<keyword evidence="1" id="KW-1133">Transmembrane helix</keyword>
<evidence type="ECO:0000313" key="3">
    <source>
        <dbReference type="Proteomes" id="UP001589836"/>
    </source>
</evidence>
<feature type="transmembrane region" description="Helical" evidence="1">
    <location>
        <begin position="34"/>
        <end position="52"/>
    </location>
</feature>
<feature type="transmembrane region" description="Helical" evidence="1">
    <location>
        <begin position="12"/>
        <end position="28"/>
    </location>
</feature>